<feature type="domain" description="Cation/H+ exchanger transmembrane" evidence="8">
    <location>
        <begin position="29"/>
        <end position="405"/>
    </location>
</feature>
<comment type="subcellular location">
    <subcellularLocation>
        <location evidence="1">Membrane</location>
        <topology evidence="1">Multi-pass membrane protein</topology>
    </subcellularLocation>
</comment>
<sequence>METAPLAADDPNVQLVIDVLPALLAILVVSALCGRLFEKWGQPRVLGEMVAGILLGPTLLGRIAPDVQESLFSQDVKPVLYVLSTIGLTLFMFLVGLGLDHHAAPEGFKGTAGALAVSSILPAILAGGCVGLVFYDSLSRADVSPTMFALFVGGALSVTAFPMLARIIYDSGLERSPLGVLALLTAAVDDAFAWCLLAFLVAFHQGGGLGESVRTILLAALFALAVMTLGRRGLSRIGDRVERTGELVGGQFCFIVVLVLGAGFFTEEIGVYAVFGGFMVGMAMPRSEILQNALRDRLRDTVQILLVPIFFAFSGLNTQISGFTDAATLVPLVALIVTAFIGKYVGCVGVMKARGFSWREGSAMGSLMNARGLMILVFINVGLAQGIIGQRAFSLLVLVALVTTASALPLCKLSLGGTWPTQNEDGQNRAVTASVSAGTDSGVTERSASG</sequence>
<evidence type="ECO:0000313" key="10">
    <source>
        <dbReference type="Proteomes" id="UP001500016"/>
    </source>
</evidence>
<evidence type="ECO:0000259" key="8">
    <source>
        <dbReference type="Pfam" id="PF00999"/>
    </source>
</evidence>
<keyword evidence="4 7" id="KW-1133">Transmembrane helix</keyword>
<dbReference type="InterPro" id="IPR038770">
    <property type="entry name" value="Na+/solute_symporter_sf"/>
</dbReference>
<name>A0ABN2VQD1_9ACTN</name>
<keyword evidence="3 7" id="KW-0812">Transmembrane</keyword>
<feature type="transmembrane region" description="Helical" evidence="7">
    <location>
        <begin position="111"/>
        <end position="135"/>
    </location>
</feature>
<dbReference type="Pfam" id="PF00999">
    <property type="entry name" value="Na_H_Exchanger"/>
    <property type="match status" value="1"/>
</dbReference>
<dbReference type="InterPro" id="IPR006153">
    <property type="entry name" value="Cation/H_exchanger_TM"/>
</dbReference>
<evidence type="ECO:0000256" key="4">
    <source>
        <dbReference type="ARBA" id="ARBA00022989"/>
    </source>
</evidence>
<feature type="transmembrane region" description="Helical" evidence="7">
    <location>
        <begin position="12"/>
        <end position="33"/>
    </location>
</feature>
<feature type="transmembrane region" description="Helical" evidence="7">
    <location>
        <begin position="215"/>
        <end position="234"/>
    </location>
</feature>
<dbReference type="PANTHER" id="PTHR32468:SF0">
    <property type="entry name" value="K(+)_H(+) ANTIPORTER 1"/>
    <property type="match status" value="1"/>
</dbReference>
<evidence type="ECO:0000313" key="9">
    <source>
        <dbReference type="EMBL" id="GAA2069402.1"/>
    </source>
</evidence>
<dbReference type="PANTHER" id="PTHR32468">
    <property type="entry name" value="CATION/H + ANTIPORTER"/>
    <property type="match status" value="1"/>
</dbReference>
<feature type="transmembrane region" description="Helical" evidence="7">
    <location>
        <begin position="45"/>
        <end position="64"/>
    </location>
</feature>
<proteinExistence type="predicted"/>
<accession>A0ABN2VQD1</accession>
<dbReference type="Proteomes" id="UP001500016">
    <property type="component" value="Unassembled WGS sequence"/>
</dbReference>
<keyword evidence="10" id="KW-1185">Reference proteome</keyword>
<dbReference type="Gene3D" id="1.20.1530.20">
    <property type="match status" value="1"/>
</dbReference>
<evidence type="ECO:0000256" key="5">
    <source>
        <dbReference type="ARBA" id="ARBA00023065"/>
    </source>
</evidence>
<reference evidence="9 10" key="1">
    <citation type="journal article" date="2019" name="Int. J. Syst. Evol. Microbiol.">
        <title>The Global Catalogue of Microorganisms (GCM) 10K type strain sequencing project: providing services to taxonomists for standard genome sequencing and annotation.</title>
        <authorList>
            <consortium name="The Broad Institute Genomics Platform"/>
            <consortium name="The Broad Institute Genome Sequencing Center for Infectious Disease"/>
            <person name="Wu L."/>
            <person name="Ma J."/>
        </authorList>
    </citation>
    <scope>NUCLEOTIDE SEQUENCE [LARGE SCALE GENOMIC DNA]</scope>
    <source>
        <strain evidence="9 10">JCM 15478</strain>
    </source>
</reference>
<comment type="caution">
    <text evidence="9">The sequence shown here is derived from an EMBL/GenBank/DDBJ whole genome shotgun (WGS) entry which is preliminary data.</text>
</comment>
<keyword evidence="6 7" id="KW-0472">Membrane</keyword>
<keyword evidence="2" id="KW-0813">Transport</keyword>
<feature type="transmembrane region" description="Helical" evidence="7">
    <location>
        <begin position="147"/>
        <end position="169"/>
    </location>
</feature>
<feature type="transmembrane region" description="Helical" evidence="7">
    <location>
        <begin position="301"/>
        <end position="320"/>
    </location>
</feature>
<evidence type="ECO:0000256" key="7">
    <source>
        <dbReference type="SAM" id="Phobius"/>
    </source>
</evidence>
<gene>
    <name evidence="9" type="ORF">GCM10009801_18960</name>
</gene>
<dbReference type="InterPro" id="IPR050794">
    <property type="entry name" value="CPA2_transporter"/>
</dbReference>
<dbReference type="RefSeq" id="WP_344526058.1">
    <property type="nucleotide sequence ID" value="NZ_BAAAPE010000005.1"/>
</dbReference>
<evidence type="ECO:0000256" key="2">
    <source>
        <dbReference type="ARBA" id="ARBA00022448"/>
    </source>
</evidence>
<dbReference type="EMBL" id="BAAAPE010000005">
    <property type="protein sequence ID" value="GAA2069402.1"/>
    <property type="molecule type" value="Genomic_DNA"/>
</dbReference>
<feature type="transmembrane region" description="Helical" evidence="7">
    <location>
        <begin position="393"/>
        <end position="411"/>
    </location>
</feature>
<evidence type="ECO:0000256" key="6">
    <source>
        <dbReference type="ARBA" id="ARBA00023136"/>
    </source>
</evidence>
<evidence type="ECO:0000256" key="3">
    <source>
        <dbReference type="ARBA" id="ARBA00022692"/>
    </source>
</evidence>
<feature type="transmembrane region" description="Helical" evidence="7">
    <location>
        <begin position="326"/>
        <end position="346"/>
    </location>
</feature>
<feature type="transmembrane region" description="Helical" evidence="7">
    <location>
        <begin position="271"/>
        <end position="289"/>
    </location>
</feature>
<keyword evidence="5" id="KW-0406">Ion transport</keyword>
<feature type="transmembrane region" description="Helical" evidence="7">
    <location>
        <begin position="79"/>
        <end position="99"/>
    </location>
</feature>
<feature type="transmembrane region" description="Helical" evidence="7">
    <location>
        <begin position="246"/>
        <end position="265"/>
    </location>
</feature>
<evidence type="ECO:0000256" key="1">
    <source>
        <dbReference type="ARBA" id="ARBA00004141"/>
    </source>
</evidence>
<organism evidence="9 10">
    <name type="scientific">Streptomyces albiaxialis</name>
    <dbReference type="NCBI Taxonomy" id="329523"/>
    <lineage>
        <taxon>Bacteria</taxon>
        <taxon>Bacillati</taxon>
        <taxon>Actinomycetota</taxon>
        <taxon>Actinomycetes</taxon>
        <taxon>Kitasatosporales</taxon>
        <taxon>Streptomycetaceae</taxon>
        <taxon>Streptomyces</taxon>
    </lineage>
</organism>
<feature type="transmembrane region" description="Helical" evidence="7">
    <location>
        <begin position="367"/>
        <end position="387"/>
    </location>
</feature>
<protein>
    <recommendedName>
        <fullName evidence="8">Cation/H+ exchanger transmembrane domain-containing protein</fullName>
    </recommendedName>
</protein>
<feature type="transmembrane region" description="Helical" evidence="7">
    <location>
        <begin position="181"/>
        <end position="203"/>
    </location>
</feature>